<sequence>MKGRAKLLDSGFREFIEYLQKMGELHNILRMIDSFYGMNGMDCSELDTGHYNVEKGGFDMLLSFWRKGWIEIRETDRRRKDWHIKEYALLVRLDEIAAYCAQGKHQGFSPSDYPMPRQDIEAFV</sequence>
<accession>A0A0W8FA87</accession>
<dbReference type="AlphaFoldDB" id="A0A0W8FA87"/>
<proteinExistence type="predicted"/>
<dbReference type="EMBL" id="LNQE01001419">
    <property type="protein sequence ID" value="KUG17812.1"/>
    <property type="molecule type" value="Genomic_DNA"/>
</dbReference>
<evidence type="ECO:0000313" key="1">
    <source>
        <dbReference type="EMBL" id="KUG17812.1"/>
    </source>
</evidence>
<reference evidence="1" key="1">
    <citation type="journal article" date="2015" name="Proc. Natl. Acad. Sci. U.S.A.">
        <title>Networks of energetic and metabolic interactions define dynamics in microbial communities.</title>
        <authorList>
            <person name="Embree M."/>
            <person name="Liu J.K."/>
            <person name="Al-Bassam M.M."/>
            <person name="Zengler K."/>
        </authorList>
    </citation>
    <scope>NUCLEOTIDE SEQUENCE</scope>
</reference>
<protein>
    <submittedName>
        <fullName evidence="1">Uncharacterized protein</fullName>
    </submittedName>
</protein>
<gene>
    <name evidence="1" type="ORF">ASZ90_012455</name>
</gene>
<name>A0A0W8FA87_9ZZZZ</name>
<organism evidence="1">
    <name type="scientific">hydrocarbon metagenome</name>
    <dbReference type="NCBI Taxonomy" id="938273"/>
    <lineage>
        <taxon>unclassified sequences</taxon>
        <taxon>metagenomes</taxon>
        <taxon>ecological metagenomes</taxon>
    </lineage>
</organism>
<comment type="caution">
    <text evidence="1">The sequence shown here is derived from an EMBL/GenBank/DDBJ whole genome shotgun (WGS) entry which is preliminary data.</text>
</comment>